<dbReference type="EMBL" id="MSAG01000007">
    <property type="protein sequence ID" value="PUX24832.1"/>
    <property type="molecule type" value="Genomic_DNA"/>
</dbReference>
<comment type="caution">
    <text evidence="1">The sequence shown here is derived from an EMBL/GenBank/DDBJ whole genome shotgun (WGS) entry which is preliminary data.</text>
</comment>
<dbReference type="GO" id="GO:0034194">
    <property type="term" value="P:D-galactonate catabolic process"/>
    <property type="evidence" value="ECO:0007669"/>
    <property type="project" value="InterPro"/>
</dbReference>
<dbReference type="InterPro" id="IPR042257">
    <property type="entry name" value="DGOK_C"/>
</dbReference>
<dbReference type="SUPFAM" id="SSF53067">
    <property type="entry name" value="Actin-like ATPase domain"/>
    <property type="match status" value="1"/>
</dbReference>
<name>A0A2T7B8G9_9ENTR</name>
<dbReference type="AlphaFoldDB" id="A0A2T7B8G9"/>
<dbReference type="GO" id="GO:0008671">
    <property type="term" value="F:2-dehydro-3-deoxygalactonokinase activity"/>
    <property type="evidence" value="ECO:0007669"/>
    <property type="project" value="InterPro"/>
</dbReference>
<dbReference type="InterPro" id="IPR043129">
    <property type="entry name" value="ATPase_NBD"/>
</dbReference>
<dbReference type="Gene3D" id="3.30.420.300">
    <property type="entry name" value="2-keto-3-deoxy-galactonokinase, substrate binding domain"/>
    <property type="match status" value="1"/>
</dbReference>
<keyword evidence="1" id="KW-0418">Kinase</keyword>
<dbReference type="InterPro" id="IPR042258">
    <property type="entry name" value="DGOK_N"/>
</dbReference>
<accession>A0A2T7B8G9</accession>
<protein>
    <submittedName>
        <fullName evidence="1">2-dehydro-3-deoxygalactonokinase</fullName>
    </submittedName>
</protein>
<organism evidence="1">
    <name type="scientific">Cronobacter turicensis</name>
    <dbReference type="NCBI Taxonomy" id="413502"/>
    <lineage>
        <taxon>Bacteria</taxon>
        <taxon>Pseudomonadati</taxon>
        <taxon>Pseudomonadota</taxon>
        <taxon>Gammaproteobacteria</taxon>
        <taxon>Enterobacterales</taxon>
        <taxon>Enterobacteriaceae</taxon>
        <taxon>Cronobacter</taxon>
    </lineage>
</organism>
<dbReference type="Pfam" id="PF05035">
    <property type="entry name" value="DGOK"/>
    <property type="match status" value="1"/>
</dbReference>
<proteinExistence type="predicted"/>
<dbReference type="Gene3D" id="3.30.420.310">
    <property type="entry name" value="2-keto-3-deoxy-galactonokinase, C-terminal domain"/>
    <property type="match status" value="1"/>
</dbReference>
<evidence type="ECO:0000313" key="1">
    <source>
        <dbReference type="EMBL" id="PUX24832.1"/>
    </source>
</evidence>
<dbReference type="OrthoDB" id="256574at2"/>
<keyword evidence="1" id="KW-0808">Transferase</keyword>
<dbReference type="RefSeq" id="WP_075197769.1">
    <property type="nucleotide sequence ID" value="NZ_CP187984.1"/>
</dbReference>
<dbReference type="CDD" id="cd24012">
    <property type="entry name" value="ASKHA_NBD_KDGal-kinase"/>
    <property type="match status" value="1"/>
</dbReference>
<reference evidence="1" key="1">
    <citation type="submission" date="2016-12" db="EMBL/GenBank/DDBJ databases">
        <title>Analysis of the Molecular Diversity Among Cronobacter Species Isolated from Filth Flies Using a Pan Genomic DNA Microarray.</title>
        <authorList>
            <person name="Pava-Ripoll M."/>
            <person name="Tall B."/>
            <person name="Farber J."/>
            <person name="Fanning S."/>
            <person name="Lehner A."/>
            <person name="Stephan R."/>
            <person name="Pagotto F."/>
            <person name="Iverson C."/>
            <person name="Ziobro G."/>
            <person name="Miller A."/>
            <person name="Pearson R."/>
            <person name="Yan Q."/>
            <person name="Kim M."/>
            <person name="Jeong S."/>
            <person name="Park J."/>
            <person name="Jun S."/>
            <person name="Choi H."/>
            <person name="Chung T."/>
            <person name="Yoo Y."/>
            <person name="Park E."/>
            <person name="Hwang S."/>
            <person name="Lee B."/>
            <person name="Sathyamoorthy V."/>
            <person name="Carter L."/>
            <person name="Mammel M."/>
            <person name="Jackson S."/>
            <person name="Kothary M."/>
            <person name="Patel I."/>
            <person name="Grim C."/>
            <person name="Gopinath G."/>
            <person name="Gangiredla J."/>
            <person name="Chase H."/>
        </authorList>
    </citation>
    <scope>NUCLEOTIDE SEQUENCE [LARGE SCALE GENOMIC DNA]</scope>
    <source>
        <strain evidence="1">MOD1-Sh41s</strain>
    </source>
</reference>
<sequence length="300" mass="32575">MSRYWIAIDWGTTNFRAFLLDKNNVIARSFHDCGLLSVEKNAFATTSLRHLAQWLQDYGALPVLMAGMVGSRQGWQEVPYVATPASTASLAAKAFPLVTPWGGATWIIPGVSCVSAFGLPDVMRGEEVQLTGLNALHPAARHAVILPGTHSKHVFMRQGAITHFSTFMTGELFSVLSEHSLLGRDLPPQHEDRLSFLAGVESAEQSAPFSHLIFSARTRRLAGDIAPEHVHSYLSGLLIGYELAAMPGTDDIWVVGSPSLTARYQLAAPAFHLTLHAADGDACFLRGMAAIRALLRDIHP</sequence>
<dbReference type="InterPro" id="IPR007729">
    <property type="entry name" value="DGOK"/>
</dbReference>
<gene>
    <name evidence="1" type="ORF">BS411_05515</name>
</gene>